<keyword evidence="3" id="KW-0479">Metal-binding</keyword>
<evidence type="ECO:0000313" key="7">
    <source>
        <dbReference type="Proteomes" id="UP001174909"/>
    </source>
</evidence>
<dbReference type="InterPro" id="IPR005511">
    <property type="entry name" value="SMP-30"/>
</dbReference>
<dbReference type="PRINTS" id="PR01790">
    <property type="entry name" value="SMP30FAMILY"/>
</dbReference>
<reference evidence="6" key="1">
    <citation type="submission" date="2023-03" db="EMBL/GenBank/DDBJ databases">
        <authorList>
            <person name="Steffen K."/>
            <person name="Cardenas P."/>
        </authorList>
    </citation>
    <scope>NUCLEOTIDE SEQUENCE</scope>
</reference>
<feature type="binding site" evidence="3">
    <location>
        <position position="126"/>
    </location>
    <ligand>
        <name>a divalent metal cation</name>
        <dbReference type="ChEBI" id="CHEBI:60240"/>
    </ligand>
</feature>
<comment type="cofactor">
    <cofactor evidence="3">
        <name>Zn(2+)</name>
        <dbReference type="ChEBI" id="CHEBI:29105"/>
    </cofactor>
    <text evidence="3">Binds 1 divalent metal cation per subunit.</text>
</comment>
<feature type="binding site" evidence="3">
    <location>
        <position position="76"/>
    </location>
    <ligand>
        <name>substrate</name>
    </ligand>
</feature>
<dbReference type="Gene3D" id="2.120.10.30">
    <property type="entry name" value="TolB, C-terminal domain"/>
    <property type="match status" value="1"/>
</dbReference>
<dbReference type="PANTHER" id="PTHR47572">
    <property type="entry name" value="LIPOPROTEIN-RELATED"/>
    <property type="match status" value="1"/>
</dbReference>
<name>A0AA35REG4_GEOBA</name>
<feature type="domain" description="SMP-30/Gluconolactonase/LRE-like region" evidence="5">
    <location>
        <begin position="2"/>
        <end position="249"/>
    </location>
</feature>
<evidence type="ECO:0000256" key="4">
    <source>
        <dbReference type="SAM" id="MobiDB-lite"/>
    </source>
</evidence>
<dbReference type="GO" id="GO:0046872">
    <property type="term" value="F:metal ion binding"/>
    <property type="evidence" value="ECO:0007669"/>
    <property type="project" value="UniProtKB-KW"/>
</dbReference>
<comment type="caution">
    <text evidence="6">The sequence shown here is derived from an EMBL/GenBank/DDBJ whole genome shotgun (WGS) entry which is preliminary data.</text>
</comment>
<dbReference type="Proteomes" id="UP001174909">
    <property type="component" value="Unassembled WGS sequence"/>
</dbReference>
<dbReference type="Pfam" id="PF08450">
    <property type="entry name" value="SGL"/>
    <property type="match status" value="1"/>
</dbReference>
<evidence type="ECO:0000259" key="5">
    <source>
        <dbReference type="Pfam" id="PF08450"/>
    </source>
</evidence>
<organism evidence="6 7">
    <name type="scientific">Geodia barretti</name>
    <name type="common">Barrett's horny sponge</name>
    <dbReference type="NCBI Taxonomy" id="519541"/>
    <lineage>
        <taxon>Eukaryota</taxon>
        <taxon>Metazoa</taxon>
        <taxon>Porifera</taxon>
        <taxon>Demospongiae</taxon>
        <taxon>Heteroscleromorpha</taxon>
        <taxon>Tetractinellida</taxon>
        <taxon>Astrophorina</taxon>
        <taxon>Geodiidae</taxon>
        <taxon>Geodia</taxon>
    </lineage>
</organism>
<dbReference type="InterPro" id="IPR013658">
    <property type="entry name" value="SGL"/>
</dbReference>
<gene>
    <name evidence="6" type="ORF">GBAR_LOCUS6639</name>
</gene>
<accession>A0AA35REG4</accession>
<keyword evidence="7" id="KW-1185">Reference proteome</keyword>
<evidence type="ECO:0000256" key="3">
    <source>
        <dbReference type="PIRSR" id="PIRSR605511-2"/>
    </source>
</evidence>
<dbReference type="PANTHER" id="PTHR47572:SF4">
    <property type="entry name" value="LACTONASE DRP35"/>
    <property type="match status" value="1"/>
</dbReference>
<feature type="binding site" evidence="3">
    <location>
        <position position="190"/>
    </location>
    <ligand>
        <name>a divalent metal cation</name>
        <dbReference type="ChEBI" id="CHEBI:60240"/>
    </ligand>
</feature>
<feature type="region of interest" description="Disordered" evidence="4">
    <location>
        <begin position="1"/>
        <end position="26"/>
    </location>
</feature>
<dbReference type="InterPro" id="IPR051262">
    <property type="entry name" value="SMP-30/CGR1_Lactonase"/>
</dbReference>
<evidence type="ECO:0000256" key="1">
    <source>
        <dbReference type="ARBA" id="ARBA00022801"/>
    </source>
</evidence>
<dbReference type="EMBL" id="CASHTH010000999">
    <property type="protein sequence ID" value="CAI8009974.1"/>
    <property type="molecule type" value="Genomic_DNA"/>
</dbReference>
<keyword evidence="3" id="KW-0862">Zinc</keyword>
<keyword evidence="1" id="KW-0378">Hydrolase</keyword>
<feature type="compositionally biased region" description="Polar residues" evidence="4">
    <location>
        <begin position="13"/>
        <end position="26"/>
    </location>
</feature>
<dbReference type="GO" id="GO:0016787">
    <property type="term" value="F:hydrolase activity"/>
    <property type="evidence" value="ECO:0007669"/>
    <property type="project" value="UniProtKB-KW"/>
</dbReference>
<dbReference type="AlphaFoldDB" id="A0AA35REG4"/>
<proteinExistence type="predicted"/>
<dbReference type="InterPro" id="IPR011042">
    <property type="entry name" value="6-blade_b-propeller_TolB-like"/>
</dbReference>
<dbReference type="SUPFAM" id="SSF63829">
    <property type="entry name" value="Calcium-dependent phosphotriesterase"/>
    <property type="match status" value="1"/>
</dbReference>
<protein>
    <submittedName>
        <fullName evidence="6">Gluconolactonase</fullName>
    </submittedName>
</protein>
<evidence type="ECO:0000256" key="2">
    <source>
        <dbReference type="PIRSR" id="PIRSR605511-1"/>
    </source>
</evidence>
<feature type="active site" description="Proton donor/acceptor" evidence="2">
    <location>
        <position position="190"/>
    </location>
</feature>
<evidence type="ECO:0000313" key="6">
    <source>
        <dbReference type="EMBL" id="CAI8009974.1"/>
    </source>
</evidence>
<sequence>MQAGHIMRYNPETGETTLFRSPSGMSNGMEFDAQGRLVVAEGADFGGRRITRTDMETGKSEIIAGLYNGKPFNSPNDLSIDEQGRIYFTDPRYAGHEPVEQPIFGVYRIDPDGSIHLVVTDAGKPNGVAVSPDQQTLYVISHDNGAMGSFPDEVPLTNGRMALLAYDLSPEGTATFRKILIDYAPQDGPDGMVVDAEGNLFVAVRDEARPGVRVYTPEGEELAYVKTPDKPTNVAFGRGKTSKTLYITAENCLYSIQTMKEGYHLPQK</sequence>